<dbReference type="Gramene" id="TraesMAC5B03G03023110.1">
    <property type="protein sequence ID" value="TraesMAC5B03G03023110.1"/>
    <property type="gene ID" value="TraesMAC5B03G03023110"/>
</dbReference>
<dbReference type="STRING" id="4565.A0A3B6LZ19"/>
<dbReference type="Gramene" id="TraesCS5B03G1363900.1">
    <property type="protein sequence ID" value="TraesCS5B03G1363900.1.CDS"/>
    <property type="gene ID" value="TraesCS5B03G1363900"/>
</dbReference>
<sequence length="385" mass="40174">MANPSNSPRHGGSGTHHGRHKTARRGGAGGSGGGGDHSPRDHQERGAGGWDHGGGGGGRGGQRSHHNNGGRRGGGNGGPGGPGGGGVPHHGGFGGRRRGGFDGGFFRGPGMGMGPYMRGAPPPPPPLAVAPPFMGHPPPGSHMRAFAGPMMAFHDMPSPVSPVSPMYYVGPPPLPEALRGMAFAPHMVGPPAYPYFQPPAEPEPEPEPELEPEPVAEPDSEARQKLQNQFEFYFSKDNLCGDVYLRQHMDEEGFVSVPFMSTTFNKVREITADIPNANLQYIIETIQSSSILEVKGDKVRRKDDWDKWLIPKESNPNIPSSSAAAVPGPSTNVNDLTAQLGGVGLQEAAGPSSTVGQNHHEVVQNGGSASSNNPAPAAEESAGQR</sequence>
<dbReference type="Gramene" id="TraesLDM5B03G03028080.1">
    <property type="protein sequence ID" value="TraesLDM5B03G03028080.1"/>
    <property type="gene ID" value="TraesLDM5B03G03028080"/>
</dbReference>
<dbReference type="Gramene" id="TraesSYM7B03G03996030.1">
    <property type="protein sequence ID" value="TraesSYM7B03G03996030.1"/>
    <property type="gene ID" value="TraesSYM7B03G03996030"/>
</dbReference>
<dbReference type="KEGG" id="taes:123114467"/>
<dbReference type="PANTHER" id="PTHR22792">
    <property type="entry name" value="LUPUS LA PROTEIN-RELATED"/>
    <property type="match status" value="1"/>
</dbReference>
<evidence type="ECO:0000256" key="2">
    <source>
        <dbReference type="PROSITE-ProRule" id="PRU00332"/>
    </source>
</evidence>
<feature type="region of interest" description="Disordered" evidence="3">
    <location>
        <begin position="1"/>
        <end position="107"/>
    </location>
</feature>
<accession>A0A3B6LZ19</accession>
<dbReference type="Gramene" id="TraesCS5B02G563400.1">
    <property type="protein sequence ID" value="TraesCS5B02G563400.1"/>
    <property type="gene ID" value="TraesCS5B02G563400"/>
</dbReference>
<evidence type="ECO:0000256" key="3">
    <source>
        <dbReference type="SAM" id="MobiDB-lite"/>
    </source>
</evidence>
<dbReference type="PROSITE" id="PS50961">
    <property type="entry name" value="HTH_LA"/>
    <property type="match status" value="1"/>
</dbReference>
<dbReference type="InterPro" id="IPR045180">
    <property type="entry name" value="La_dom_prot"/>
</dbReference>
<evidence type="ECO:0000313" key="6">
    <source>
        <dbReference type="Proteomes" id="UP000019116"/>
    </source>
</evidence>
<dbReference type="Gramene" id="TraesPARA_EIv1.0_2661900.2">
    <property type="protein sequence ID" value="TraesPARA_EIv1.0_2661900.2.CDS"/>
    <property type="gene ID" value="TraesPARA_EIv1.0_2661900"/>
</dbReference>
<dbReference type="PANTHER" id="PTHR22792:SF108">
    <property type="entry name" value="LA DOMAIN CONTAINING PROTEIN, EXPRESSED"/>
    <property type="match status" value="1"/>
</dbReference>
<dbReference type="Gramene" id="TraesPARA_EIv1.0_2661900.1">
    <property type="protein sequence ID" value="TraesPARA_EIv1.0_2661900.1.CDS"/>
    <property type="gene ID" value="TraesPARA_EIv1.0_2661900"/>
</dbReference>
<dbReference type="Gramene" id="TraesLAC5B03G02978200.1">
    <property type="protein sequence ID" value="TraesLAC5B03G02978200.1"/>
    <property type="gene ID" value="TraesLAC5B03G02978200"/>
</dbReference>
<evidence type="ECO:0000259" key="4">
    <source>
        <dbReference type="PROSITE" id="PS50961"/>
    </source>
</evidence>
<dbReference type="OMA" id="LLFHHDM"/>
<organism evidence="5">
    <name type="scientific">Triticum aestivum</name>
    <name type="common">Wheat</name>
    <dbReference type="NCBI Taxonomy" id="4565"/>
    <lineage>
        <taxon>Eukaryota</taxon>
        <taxon>Viridiplantae</taxon>
        <taxon>Streptophyta</taxon>
        <taxon>Embryophyta</taxon>
        <taxon>Tracheophyta</taxon>
        <taxon>Spermatophyta</taxon>
        <taxon>Magnoliopsida</taxon>
        <taxon>Liliopsida</taxon>
        <taxon>Poales</taxon>
        <taxon>Poaceae</taxon>
        <taxon>BOP clade</taxon>
        <taxon>Pooideae</taxon>
        <taxon>Triticodae</taxon>
        <taxon>Triticeae</taxon>
        <taxon>Triticinae</taxon>
        <taxon>Triticum</taxon>
    </lineage>
</organism>
<dbReference type="Gramene" id="TraesCLE_scaffold_195140_01G000100.1">
    <property type="protein sequence ID" value="TraesCLE_scaffold_195140_01G000100.1"/>
    <property type="gene ID" value="TraesCLE_scaffold_195140_01G000100"/>
</dbReference>
<keyword evidence="6" id="KW-1185">Reference proteome</keyword>
<dbReference type="Gramene" id="TraesWEE_scaffold_153941_01G000100.1">
    <property type="protein sequence ID" value="TraesWEE_scaffold_153941_01G000100.1"/>
    <property type="gene ID" value="TraesWEE_scaffold_153941_01G000100"/>
</dbReference>
<name>A0A3B6LZ19_WHEAT</name>
<dbReference type="Gene3D" id="1.10.10.10">
    <property type="entry name" value="Winged helix-like DNA-binding domain superfamily/Winged helix DNA-binding domain"/>
    <property type="match status" value="1"/>
</dbReference>
<dbReference type="InterPro" id="IPR036388">
    <property type="entry name" value="WH-like_DNA-bd_sf"/>
</dbReference>
<evidence type="ECO:0000313" key="5">
    <source>
        <dbReference type="EnsemblPlants" id="TraesCS5B02G563400.1"/>
    </source>
</evidence>
<feature type="region of interest" description="Disordered" evidence="3">
    <location>
        <begin position="194"/>
        <end position="222"/>
    </location>
</feature>
<proteinExistence type="predicted"/>
<dbReference type="Proteomes" id="UP000019116">
    <property type="component" value="Chromosome 5B"/>
</dbReference>
<dbReference type="InterPro" id="IPR036390">
    <property type="entry name" value="WH_DNA-bd_sf"/>
</dbReference>
<dbReference type="GO" id="GO:0003723">
    <property type="term" value="F:RNA binding"/>
    <property type="evidence" value="ECO:0000318"/>
    <property type="project" value="GO_Central"/>
</dbReference>
<dbReference type="Gramene" id="TraesJAG5B03G03022700.1">
    <property type="protein sequence ID" value="TraesJAG5B03G03022700.1"/>
    <property type="gene ID" value="TraesJAG5B03G03022700"/>
</dbReference>
<dbReference type="Gramene" id="TraesROB_scaffold_139850_01G000100.1">
    <property type="protein sequence ID" value="TraesROB_scaffold_139850_01G000100.1"/>
    <property type="gene ID" value="TraesROB_scaffold_139850_01G000100"/>
</dbReference>
<keyword evidence="1 2" id="KW-0694">RNA-binding</keyword>
<dbReference type="Pfam" id="PF05383">
    <property type="entry name" value="La"/>
    <property type="match status" value="1"/>
</dbReference>
<feature type="compositionally biased region" description="Gly residues" evidence="3">
    <location>
        <begin position="26"/>
        <end position="36"/>
    </location>
</feature>
<dbReference type="EnsemblPlants" id="TraesCS5B02G563400.1">
    <property type="protein sequence ID" value="TraesCS5B02G563400.1"/>
    <property type="gene ID" value="TraesCS5B02G563400"/>
</dbReference>
<reference evidence="5" key="2">
    <citation type="submission" date="2018-10" db="UniProtKB">
        <authorList>
            <consortium name="EnsemblPlants"/>
        </authorList>
    </citation>
    <scope>IDENTIFICATION</scope>
</reference>
<protein>
    <recommendedName>
        <fullName evidence="4">HTH La-type RNA-binding domain-containing protein</fullName>
    </recommendedName>
</protein>
<dbReference type="GeneID" id="123114467"/>
<feature type="domain" description="HTH La-type RNA-binding" evidence="4">
    <location>
        <begin position="216"/>
        <end position="311"/>
    </location>
</feature>
<dbReference type="PaxDb" id="4565-Traes_5BL_4E24B1FB4.1"/>
<feature type="compositionally biased region" description="Low complexity" evidence="3">
    <location>
        <begin position="365"/>
        <end position="385"/>
    </location>
</feature>
<dbReference type="Gramene" id="TraesCAD_scaffold_164871_01G000100.1">
    <property type="protein sequence ID" value="TraesCAD_scaffold_164871_01G000100.1"/>
    <property type="gene ID" value="TraesCAD_scaffold_164871_01G000100"/>
</dbReference>
<dbReference type="RefSeq" id="XP_044391889.1">
    <property type="nucleotide sequence ID" value="XM_044535954.1"/>
</dbReference>
<dbReference type="AlphaFoldDB" id="A0A3B6LZ19"/>
<gene>
    <name evidence="5" type="primary">LOC123114467</name>
</gene>
<dbReference type="Gramene" id="TraesARI7B03G04345980.1">
    <property type="protein sequence ID" value="TraesARI7B03G04345980.1"/>
    <property type="gene ID" value="TraesARI7B03G04345980"/>
</dbReference>
<dbReference type="Gramene" id="TraesNOR5B03G03051220.1">
    <property type="protein sequence ID" value="TraesNOR5B03G03051220.1"/>
    <property type="gene ID" value="TraesNOR5B03G03051220"/>
</dbReference>
<reference evidence="5" key="1">
    <citation type="submission" date="2018-08" db="EMBL/GenBank/DDBJ databases">
        <authorList>
            <person name="Rossello M."/>
        </authorList>
    </citation>
    <scope>NUCLEOTIDE SEQUENCE [LARGE SCALE GENOMIC DNA]</scope>
    <source>
        <strain evidence="5">cv. Chinese Spring</strain>
    </source>
</reference>
<feature type="compositionally biased region" description="Gly residues" evidence="3">
    <location>
        <begin position="70"/>
        <end position="94"/>
    </location>
</feature>
<dbReference type="Gramene" id="TraesSTA5B03G03014040.1">
    <property type="protein sequence ID" value="TraesSTA5B03G03014040.1"/>
    <property type="gene ID" value="TraesSTA5B03G03014040"/>
</dbReference>
<feature type="compositionally biased region" description="Gly residues" evidence="3">
    <location>
        <begin position="46"/>
        <end position="61"/>
    </location>
</feature>
<dbReference type="InterPro" id="IPR006630">
    <property type="entry name" value="La_HTH"/>
</dbReference>
<feature type="region of interest" description="Disordered" evidence="3">
    <location>
        <begin position="311"/>
        <end position="385"/>
    </location>
</feature>
<dbReference type="SUPFAM" id="SSF46785">
    <property type="entry name" value="Winged helix' DNA-binding domain"/>
    <property type="match status" value="1"/>
</dbReference>
<dbReference type="SMART" id="SM00715">
    <property type="entry name" value="LA"/>
    <property type="match status" value="1"/>
</dbReference>
<feature type="compositionally biased region" description="Acidic residues" evidence="3">
    <location>
        <begin position="202"/>
        <end position="219"/>
    </location>
</feature>
<evidence type="ECO:0000256" key="1">
    <source>
        <dbReference type="ARBA" id="ARBA00022884"/>
    </source>
</evidence>
<dbReference type="Gramene" id="TraesJUL5B03G03045880.1">
    <property type="protein sequence ID" value="TraesJUL5B03G03045880.1"/>
    <property type="gene ID" value="TraesJUL5B03G03045880"/>
</dbReference>
<dbReference type="CDD" id="cd07323">
    <property type="entry name" value="LAM"/>
    <property type="match status" value="1"/>
</dbReference>